<keyword evidence="2" id="KW-0479">Metal-binding</keyword>
<feature type="non-terminal residue" evidence="4">
    <location>
        <position position="1"/>
    </location>
</feature>
<dbReference type="SUPFAM" id="SSF51735">
    <property type="entry name" value="NAD(P)-binding Rossmann-fold domains"/>
    <property type="match status" value="1"/>
</dbReference>
<keyword evidence="3" id="KW-0862">Zinc</keyword>
<dbReference type="PANTHER" id="PTHR43880">
    <property type="entry name" value="ALCOHOL DEHYDROGENASE"/>
    <property type="match status" value="1"/>
</dbReference>
<comment type="cofactor">
    <cofactor evidence="1">
        <name>Zn(2+)</name>
        <dbReference type="ChEBI" id="CHEBI:29105"/>
    </cofactor>
</comment>
<dbReference type="AlphaFoldDB" id="A0A2J8MAQ8"/>
<dbReference type="EMBL" id="NBAG03000262">
    <property type="protein sequence ID" value="PNI56597.1"/>
    <property type="molecule type" value="Genomic_DNA"/>
</dbReference>
<sequence>EKFKKAQELGATECLNPQDLKKPIQEVLFDMTDAGIDFCFEAIGNLDVLAGRADSTSLNWLLIIWQRS</sequence>
<dbReference type="Gene3D" id="3.40.50.720">
    <property type="entry name" value="NAD(P)-binding Rossmann-like Domain"/>
    <property type="match status" value="1"/>
</dbReference>
<protein>
    <submittedName>
        <fullName evidence="4">ADH6 isoform 3</fullName>
    </submittedName>
</protein>
<proteinExistence type="predicted"/>
<dbReference type="InterPro" id="IPR036291">
    <property type="entry name" value="NAD(P)-bd_dom_sf"/>
</dbReference>
<evidence type="ECO:0000313" key="4">
    <source>
        <dbReference type="EMBL" id="PNI56597.1"/>
    </source>
</evidence>
<dbReference type="PANTHER" id="PTHR43880:SF20">
    <property type="entry name" value="ALCOHOL DEHYDROGENASE 6"/>
    <property type="match status" value="1"/>
</dbReference>
<accession>A0A2J8MAQ8</accession>
<organism evidence="4 5">
    <name type="scientific">Pan troglodytes</name>
    <name type="common">Chimpanzee</name>
    <dbReference type="NCBI Taxonomy" id="9598"/>
    <lineage>
        <taxon>Eukaryota</taxon>
        <taxon>Metazoa</taxon>
        <taxon>Chordata</taxon>
        <taxon>Craniata</taxon>
        <taxon>Vertebrata</taxon>
        <taxon>Euteleostomi</taxon>
        <taxon>Mammalia</taxon>
        <taxon>Eutheria</taxon>
        <taxon>Euarchontoglires</taxon>
        <taxon>Primates</taxon>
        <taxon>Haplorrhini</taxon>
        <taxon>Catarrhini</taxon>
        <taxon>Hominidae</taxon>
        <taxon>Pan</taxon>
    </lineage>
</organism>
<evidence type="ECO:0000313" key="5">
    <source>
        <dbReference type="Proteomes" id="UP000236370"/>
    </source>
</evidence>
<name>A0A2J8MAQ8_PANTR</name>
<dbReference type="Proteomes" id="UP000236370">
    <property type="component" value="Unassembled WGS sequence"/>
</dbReference>
<dbReference type="SMR" id="A0A2J8MAQ8"/>
<gene>
    <name evidence="4" type="ORF">CK820_G0022199</name>
</gene>
<dbReference type="GO" id="GO:0046872">
    <property type="term" value="F:metal ion binding"/>
    <property type="evidence" value="ECO:0007669"/>
    <property type="project" value="UniProtKB-KW"/>
</dbReference>
<evidence type="ECO:0000256" key="1">
    <source>
        <dbReference type="ARBA" id="ARBA00001947"/>
    </source>
</evidence>
<evidence type="ECO:0000256" key="2">
    <source>
        <dbReference type="ARBA" id="ARBA00022723"/>
    </source>
</evidence>
<reference evidence="4 5" key="1">
    <citation type="submission" date="2017-12" db="EMBL/GenBank/DDBJ databases">
        <title>High-resolution comparative analysis of great ape genomes.</title>
        <authorList>
            <person name="Pollen A."/>
            <person name="Hastie A."/>
            <person name="Hormozdiari F."/>
            <person name="Dougherty M."/>
            <person name="Liu R."/>
            <person name="Chaisson M."/>
            <person name="Hoppe E."/>
            <person name="Hill C."/>
            <person name="Pang A."/>
            <person name="Hillier L."/>
            <person name="Baker C."/>
            <person name="Armstrong J."/>
            <person name="Shendure J."/>
            <person name="Paten B."/>
            <person name="Wilson R."/>
            <person name="Chao H."/>
            <person name="Schneider V."/>
            <person name="Ventura M."/>
            <person name="Kronenberg Z."/>
            <person name="Murali S."/>
            <person name="Gordon D."/>
            <person name="Cantsilieris S."/>
            <person name="Munson K."/>
            <person name="Nelson B."/>
            <person name="Raja A."/>
            <person name="Underwood J."/>
            <person name="Diekhans M."/>
            <person name="Fiddes I."/>
            <person name="Haussler D."/>
            <person name="Eichler E."/>
        </authorList>
    </citation>
    <scope>NUCLEOTIDE SEQUENCE [LARGE SCALE GENOMIC DNA]</scope>
    <source>
        <strain evidence="4">Yerkes chimp pedigree #C0471</strain>
    </source>
</reference>
<evidence type="ECO:0000256" key="3">
    <source>
        <dbReference type="ARBA" id="ARBA00022833"/>
    </source>
</evidence>
<comment type="caution">
    <text evidence="4">The sequence shown here is derived from an EMBL/GenBank/DDBJ whole genome shotgun (WGS) entry which is preliminary data.</text>
</comment>